<dbReference type="InterPro" id="IPR050492">
    <property type="entry name" value="Bact_metal-bind_prot9"/>
</dbReference>
<dbReference type="PANTHER" id="PTHR42953">
    <property type="entry name" value="HIGH-AFFINITY ZINC UPTAKE SYSTEM PROTEIN ZNUA-RELATED"/>
    <property type="match status" value="1"/>
</dbReference>
<dbReference type="GO" id="GO:0046872">
    <property type="term" value="F:metal ion binding"/>
    <property type="evidence" value="ECO:0007669"/>
    <property type="project" value="UniProtKB-KW"/>
</dbReference>
<dbReference type="Gene3D" id="3.40.50.1980">
    <property type="entry name" value="Nitrogenase molybdenum iron protein domain"/>
    <property type="match status" value="2"/>
</dbReference>
<dbReference type="EMBL" id="JAMQKC010000002">
    <property type="protein sequence ID" value="MDC3415909.1"/>
    <property type="molecule type" value="Genomic_DNA"/>
</dbReference>
<proteinExistence type="predicted"/>
<reference evidence="6" key="1">
    <citation type="submission" date="2022-06" db="EMBL/GenBank/DDBJ databases">
        <title>Aquibacillus sp. a new bacterium isolated from soil saline samples.</title>
        <authorList>
            <person name="Galisteo C."/>
            <person name="De La Haba R."/>
            <person name="Sanchez-Porro C."/>
            <person name="Ventosa A."/>
        </authorList>
    </citation>
    <scope>NUCLEOTIDE SEQUENCE</scope>
    <source>
        <strain evidence="6">3ASR75-54</strain>
    </source>
</reference>
<sequence length="298" mass="33272">MKKKVFYFLFTIIISVLLAGCSANNDNQSSRTDISVVAAEGFYGEIVEAVGGDLVEVMSIIDDPNIAPHDYEATPSVSKAVSKANLIVYNGAGYDDWMEKLWNASSNNENIKRIIVAPDLMGVQPGENVHVWYHPETMPKLANELAAQLSEIMPEKKDTFNRNASEFISSLQPLNTLIDRLKQSEPVLVDTSEPVFDYMLAALNFEVNNPDFELAIAEGTDPSPKDLAAVQSDIKEKRIAFFVNNIQSDSPIIQNLVMLTKENDVPVIEVTETNPKGKNYVRWITDLLKQMEKVMKEK</sequence>
<keyword evidence="2" id="KW-0813">Transport</keyword>
<feature type="signal peptide" evidence="5">
    <location>
        <begin position="1"/>
        <end position="19"/>
    </location>
</feature>
<gene>
    <name evidence="6" type="ORF">NC799_03170</name>
</gene>
<dbReference type="SUPFAM" id="SSF53807">
    <property type="entry name" value="Helical backbone' metal receptor"/>
    <property type="match status" value="1"/>
</dbReference>
<dbReference type="Pfam" id="PF01297">
    <property type="entry name" value="ZnuA"/>
    <property type="match status" value="1"/>
</dbReference>
<evidence type="ECO:0000256" key="4">
    <source>
        <dbReference type="ARBA" id="ARBA00022729"/>
    </source>
</evidence>
<comment type="subcellular location">
    <subcellularLocation>
        <location evidence="1">Cell envelope</location>
    </subcellularLocation>
</comment>
<name>A0A9X3WEE6_9BACI</name>
<comment type="caution">
    <text evidence="6">The sequence shown here is derived from an EMBL/GenBank/DDBJ whole genome shotgun (WGS) entry which is preliminary data.</text>
</comment>
<dbReference type="Proteomes" id="UP001145069">
    <property type="component" value="Unassembled WGS sequence"/>
</dbReference>
<evidence type="ECO:0000256" key="3">
    <source>
        <dbReference type="ARBA" id="ARBA00022723"/>
    </source>
</evidence>
<keyword evidence="4 5" id="KW-0732">Signal</keyword>
<protein>
    <submittedName>
        <fullName evidence="6">Zinc ABC transporter substrate-binding protein</fullName>
    </submittedName>
</protein>
<dbReference type="PANTHER" id="PTHR42953:SF1">
    <property type="entry name" value="METAL-BINDING PROTEIN HI_0362-RELATED"/>
    <property type="match status" value="1"/>
</dbReference>
<evidence type="ECO:0000256" key="5">
    <source>
        <dbReference type="SAM" id="SignalP"/>
    </source>
</evidence>
<evidence type="ECO:0000313" key="6">
    <source>
        <dbReference type="EMBL" id="MDC3415909.1"/>
    </source>
</evidence>
<keyword evidence="3" id="KW-0479">Metal-binding</keyword>
<dbReference type="AlphaFoldDB" id="A0A9X3WEE6"/>
<keyword evidence="7" id="KW-1185">Reference proteome</keyword>
<dbReference type="GO" id="GO:0030001">
    <property type="term" value="P:metal ion transport"/>
    <property type="evidence" value="ECO:0007669"/>
    <property type="project" value="InterPro"/>
</dbReference>
<accession>A0A9X3WEE6</accession>
<feature type="chain" id="PRO_5040994774" evidence="5">
    <location>
        <begin position="20"/>
        <end position="298"/>
    </location>
</feature>
<organism evidence="6 7">
    <name type="scientific">Aquibacillus salsiterrae</name>
    <dbReference type="NCBI Taxonomy" id="2950439"/>
    <lineage>
        <taxon>Bacteria</taxon>
        <taxon>Bacillati</taxon>
        <taxon>Bacillota</taxon>
        <taxon>Bacilli</taxon>
        <taxon>Bacillales</taxon>
        <taxon>Bacillaceae</taxon>
        <taxon>Aquibacillus</taxon>
    </lineage>
</organism>
<evidence type="ECO:0000256" key="2">
    <source>
        <dbReference type="ARBA" id="ARBA00022448"/>
    </source>
</evidence>
<dbReference type="PROSITE" id="PS51257">
    <property type="entry name" value="PROKAR_LIPOPROTEIN"/>
    <property type="match status" value="1"/>
</dbReference>
<dbReference type="GO" id="GO:0030313">
    <property type="term" value="C:cell envelope"/>
    <property type="evidence" value="ECO:0007669"/>
    <property type="project" value="UniProtKB-SubCell"/>
</dbReference>
<dbReference type="InterPro" id="IPR006127">
    <property type="entry name" value="ZnuA-like"/>
</dbReference>
<evidence type="ECO:0000256" key="1">
    <source>
        <dbReference type="ARBA" id="ARBA00004196"/>
    </source>
</evidence>
<evidence type="ECO:0000313" key="7">
    <source>
        <dbReference type="Proteomes" id="UP001145069"/>
    </source>
</evidence>
<dbReference type="RefSeq" id="WP_272444884.1">
    <property type="nucleotide sequence ID" value="NZ_JAMQKC010000002.1"/>
</dbReference>